<keyword evidence="2 4" id="KW-0378">Hydrolase</keyword>
<dbReference type="RefSeq" id="WP_139012039.1">
    <property type="nucleotide sequence ID" value="NZ_VBSN01000031.1"/>
</dbReference>
<dbReference type="GO" id="GO:0008233">
    <property type="term" value="F:peptidase activity"/>
    <property type="evidence" value="ECO:0007669"/>
    <property type="project" value="InterPro"/>
</dbReference>
<dbReference type="InterPro" id="IPR029058">
    <property type="entry name" value="AB_hydrolase_fold"/>
</dbReference>
<dbReference type="PRINTS" id="PR00793">
    <property type="entry name" value="PROAMNOPTASE"/>
</dbReference>
<evidence type="ECO:0000256" key="1">
    <source>
        <dbReference type="ARBA" id="ARBA00010088"/>
    </source>
</evidence>
<evidence type="ECO:0000313" key="4">
    <source>
        <dbReference type="EMBL" id="KAA6439803.1"/>
    </source>
</evidence>
<dbReference type="Pfam" id="PF00561">
    <property type="entry name" value="Abhydrolase_1"/>
    <property type="match status" value="1"/>
</dbReference>
<proteinExistence type="inferred from homology"/>
<dbReference type="GO" id="GO:0006508">
    <property type="term" value="P:proteolysis"/>
    <property type="evidence" value="ECO:0007669"/>
    <property type="project" value="InterPro"/>
</dbReference>
<comment type="similarity">
    <text evidence="1">Belongs to the peptidase S33 family.</text>
</comment>
<reference evidence="4 5" key="1">
    <citation type="submission" date="2019-05" db="EMBL/GenBank/DDBJ databases">
        <authorList>
            <person name="Qu J.-H."/>
        </authorList>
    </citation>
    <scope>NUCLEOTIDE SEQUENCE [LARGE SCALE GENOMIC DNA]</scope>
    <source>
        <strain evidence="4 5">NS28</strain>
    </source>
</reference>
<keyword evidence="5" id="KW-1185">Reference proteome</keyword>
<dbReference type="SUPFAM" id="SSF53474">
    <property type="entry name" value="alpha/beta-Hydrolases"/>
    <property type="match status" value="1"/>
</dbReference>
<feature type="domain" description="AB hydrolase-1" evidence="3">
    <location>
        <begin position="58"/>
        <end position="324"/>
    </location>
</feature>
<dbReference type="OrthoDB" id="9796770at2"/>
<evidence type="ECO:0000256" key="2">
    <source>
        <dbReference type="ARBA" id="ARBA00022801"/>
    </source>
</evidence>
<dbReference type="EMBL" id="VBSN01000031">
    <property type="protein sequence ID" value="KAA6439803.1"/>
    <property type="molecule type" value="Genomic_DNA"/>
</dbReference>
<dbReference type="PANTHER" id="PTHR43329">
    <property type="entry name" value="EPOXIDE HYDROLASE"/>
    <property type="match status" value="1"/>
</dbReference>
<name>A0A5M8QZH2_9BACT</name>
<evidence type="ECO:0000259" key="3">
    <source>
        <dbReference type="Pfam" id="PF00561"/>
    </source>
</evidence>
<organism evidence="4 5">
    <name type="scientific">Dyadobacter flavalbus</name>
    <dbReference type="NCBI Taxonomy" id="2579942"/>
    <lineage>
        <taxon>Bacteria</taxon>
        <taxon>Pseudomonadati</taxon>
        <taxon>Bacteroidota</taxon>
        <taxon>Cytophagia</taxon>
        <taxon>Cytophagales</taxon>
        <taxon>Spirosomataceae</taxon>
        <taxon>Dyadobacter</taxon>
    </lineage>
</organism>
<dbReference type="InterPro" id="IPR002410">
    <property type="entry name" value="Peptidase_S33"/>
</dbReference>
<comment type="caution">
    <text evidence="4">The sequence shown here is derived from an EMBL/GenBank/DDBJ whole genome shotgun (WGS) entry which is preliminary data.</text>
</comment>
<dbReference type="InterPro" id="IPR000073">
    <property type="entry name" value="AB_hydrolase_1"/>
</dbReference>
<protein>
    <submittedName>
        <fullName evidence="4">Alpha/beta hydrolase</fullName>
    </submittedName>
</protein>
<accession>A0A5M8QZH2</accession>
<dbReference type="Gene3D" id="3.40.50.1820">
    <property type="entry name" value="alpha/beta hydrolase"/>
    <property type="match status" value="1"/>
</dbReference>
<sequence length="345" mass="39493">MKAHDFCLYLSKPEMIGCISMVSAMINKGKNVKLKSESLMIGGAEQWIHYNEAHLHEPLILFLHGGPGVVQVPMLTRYCQPLYENFLLVHWDQRGAGRSYHFFDKTDLTVPLLVNDGVELARVLCQKFKKNKVILLGHSWGTALGVLMCNASPGLFHKYIGIGQVGNWLKGEHISYHYTRDQALERKQYVAVKILDKIGPPPYRNIVELLIQRTLLIRFGGGMYSGKSALNMIPEYVLWGKSSFLRIPQVTAGSWYSTASLWEQCLAIDLNLLAPELQVPVCFITGRYDYQIPFACAEEYFNNLVAPEKQWYWFENSAHTPFIEETDKFNRLVVNEILSDRNRFL</sequence>
<evidence type="ECO:0000313" key="5">
    <source>
        <dbReference type="Proteomes" id="UP000323994"/>
    </source>
</evidence>
<dbReference type="Proteomes" id="UP000323994">
    <property type="component" value="Unassembled WGS sequence"/>
</dbReference>
<dbReference type="AlphaFoldDB" id="A0A5M8QZH2"/>
<gene>
    <name evidence="4" type="ORF">FEM33_10605</name>
</gene>